<sequence length="197" mass="21514">MADGAGVMCPSYRATRDEKDSTRGRARVLQELANGSAVRGWRAPEVAESLDLCLSCKACSSECPTGVDMATYKAEVLYQRYRHRPRPPAHYSLGWLPRWARLASLAPQAVNRLAAGRLAPLGKRLAGVDERRALPAFASRTFRRWFADHPVATGIRCCCGWTPSPTTSPRRSASPRSRCWKRPAIRCGSPTGGCAAG</sequence>
<gene>
    <name evidence="6" type="ORF">C1Y40_05206</name>
</gene>
<dbReference type="Gene3D" id="1.10.1060.10">
    <property type="entry name" value="Alpha-helical ferredoxin"/>
    <property type="match status" value="1"/>
</dbReference>
<name>A0A2S8BD90_9MYCO</name>
<dbReference type="InterPro" id="IPR009051">
    <property type="entry name" value="Helical_ferredxn"/>
</dbReference>
<dbReference type="AlphaFoldDB" id="A0A2S8BD90"/>
<dbReference type="PROSITE" id="PS00198">
    <property type="entry name" value="4FE4S_FER_1"/>
    <property type="match status" value="1"/>
</dbReference>
<dbReference type="PROSITE" id="PS51379">
    <property type="entry name" value="4FE4S_FER_2"/>
    <property type="match status" value="1"/>
</dbReference>
<evidence type="ECO:0000256" key="4">
    <source>
        <dbReference type="SAM" id="MobiDB-lite"/>
    </source>
</evidence>
<evidence type="ECO:0000313" key="6">
    <source>
        <dbReference type="EMBL" id="PQM44632.1"/>
    </source>
</evidence>
<evidence type="ECO:0000256" key="2">
    <source>
        <dbReference type="ARBA" id="ARBA00023004"/>
    </source>
</evidence>
<dbReference type="SUPFAM" id="SSF46548">
    <property type="entry name" value="alpha-helical ferredoxin"/>
    <property type="match status" value="1"/>
</dbReference>
<evidence type="ECO:0000256" key="3">
    <source>
        <dbReference type="ARBA" id="ARBA00023014"/>
    </source>
</evidence>
<proteinExistence type="predicted"/>
<keyword evidence="2" id="KW-0408">Iron</keyword>
<comment type="caution">
    <text evidence="6">The sequence shown here is derived from an EMBL/GenBank/DDBJ whole genome shotgun (WGS) entry which is preliminary data.</text>
</comment>
<dbReference type="Pfam" id="PF13183">
    <property type="entry name" value="Fer4_8"/>
    <property type="match status" value="1"/>
</dbReference>
<feature type="region of interest" description="Disordered" evidence="4">
    <location>
        <begin position="1"/>
        <end position="23"/>
    </location>
</feature>
<dbReference type="EMBL" id="PPEA01000748">
    <property type="protein sequence ID" value="PQM44632.1"/>
    <property type="molecule type" value="Genomic_DNA"/>
</dbReference>
<dbReference type="PANTHER" id="PTHR32479">
    <property type="entry name" value="GLYCOLATE OXIDASE IRON-SULFUR SUBUNIT"/>
    <property type="match status" value="1"/>
</dbReference>
<dbReference type="InterPro" id="IPR017900">
    <property type="entry name" value="4Fe4S_Fe_S_CS"/>
</dbReference>
<dbReference type="InterPro" id="IPR017896">
    <property type="entry name" value="4Fe4S_Fe-S-bd"/>
</dbReference>
<dbReference type="Proteomes" id="UP000238296">
    <property type="component" value="Unassembled WGS sequence"/>
</dbReference>
<evidence type="ECO:0000256" key="1">
    <source>
        <dbReference type="ARBA" id="ARBA00022723"/>
    </source>
</evidence>
<dbReference type="PANTHER" id="PTHR32479:SF19">
    <property type="entry name" value="ANAEROBIC GLYCEROL-3-PHOSPHATE DEHYDROGENASE SUBUNIT C"/>
    <property type="match status" value="1"/>
</dbReference>
<dbReference type="GO" id="GO:0051536">
    <property type="term" value="F:iron-sulfur cluster binding"/>
    <property type="evidence" value="ECO:0007669"/>
    <property type="project" value="UniProtKB-KW"/>
</dbReference>
<feature type="compositionally biased region" description="Basic and acidic residues" evidence="4">
    <location>
        <begin position="14"/>
        <end position="23"/>
    </location>
</feature>
<accession>A0A2S8BD90</accession>
<reference evidence="6 7" key="1">
    <citation type="journal article" date="2017" name="Int. J. Syst. Evol. Microbiol.">
        <title>Mycobacterium talmoniae sp. nov., a slowly growing mycobacterium isolated from human respiratory samples.</title>
        <authorList>
            <person name="Davidson R.M."/>
            <person name="DeGroote M.A."/>
            <person name="Marola J.L."/>
            <person name="Buss S."/>
            <person name="Jones V."/>
            <person name="McNeil M.R."/>
            <person name="Freifeld A.G."/>
            <person name="Elaine Epperson L."/>
            <person name="Hasan N.A."/>
            <person name="Jackson M."/>
            <person name="Iwen P.C."/>
            <person name="Salfinger M."/>
            <person name="Strong M."/>
        </authorList>
    </citation>
    <scope>NUCLEOTIDE SEQUENCE [LARGE SCALE GENOMIC DNA]</scope>
    <source>
        <strain evidence="6 7">ATCC BAA-2683</strain>
    </source>
</reference>
<organism evidence="6 7">
    <name type="scientific">Mycobacterium talmoniae</name>
    <dbReference type="NCBI Taxonomy" id="1858794"/>
    <lineage>
        <taxon>Bacteria</taxon>
        <taxon>Bacillati</taxon>
        <taxon>Actinomycetota</taxon>
        <taxon>Actinomycetes</taxon>
        <taxon>Mycobacteriales</taxon>
        <taxon>Mycobacteriaceae</taxon>
        <taxon>Mycobacterium</taxon>
    </lineage>
</organism>
<dbReference type="GO" id="GO:0046872">
    <property type="term" value="F:metal ion binding"/>
    <property type="evidence" value="ECO:0007669"/>
    <property type="project" value="UniProtKB-KW"/>
</dbReference>
<protein>
    <recommendedName>
        <fullName evidence="5">4Fe-4S ferredoxin-type domain-containing protein</fullName>
    </recommendedName>
</protein>
<feature type="domain" description="4Fe-4S ferredoxin-type" evidence="5">
    <location>
        <begin position="42"/>
        <end position="73"/>
    </location>
</feature>
<keyword evidence="3" id="KW-0411">Iron-sulfur</keyword>
<evidence type="ECO:0000259" key="5">
    <source>
        <dbReference type="PROSITE" id="PS51379"/>
    </source>
</evidence>
<evidence type="ECO:0000313" key="7">
    <source>
        <dbReference type="Proteomes" id="UP000238296"/>
    </source>
</evidence>
<keyword evidence="1" id="KW-0479">Metal-binding</keyword>